<reference evidence="6 8" key="2">
    <citation type="submission" date="2019-06" db="EMBL/GenBank/DDBJ databases">
        <title>Complete genome of Dickeya zeae PL65.</title>
        <authorList>
            <person name="Boluk G."/>
            <person name="Arif M."/>
        </authorList>
    </citation>
    <scope>NUCLEOTIDE SEQUENCE [LARGE SCALE GENOMIC DNA]</scope>
    <source>
        <strain evidence="6 8">PL65</strain>
    </source>
</reference>
<evidence type="ECO:0000256" key="2">
    <source>
        <dbReference type="ARBA" id="ARBA00022630"/>
    </source>
</evidence>
<evidence type="ECO:0000313" key="8">
    <source>
        <dbReference type="Proteomes" id="UP000824976"/>
    </source>
</evidence>
<dbReference type="PANTHER" id="PTHR30546:SF23">
    <property type="entry name" value="FLAVOPROTEIN-LIKE PROTEIN YCP4-RELATED"/>
    <property type="match status" value="1"/>
</dbReference>
<dbReference type="GO" id="GO:0003955">
    <property type="term" value="F:NAD(P)H dehydrogenase (quinone) activity"/>
    <property type="evidence" value="ECO:0007669"/>
    <property type="project" value="TreeGrafter"/>
</dbReference>
<dbReference type="GO" id="GO:0010181">
    <property type="term" value="F:FMN binding"/>
    <property type="evidence" value="ECO:0007669"/>
    <property type="project" value="InterPro"/>
</dbReference>
<dbReference type="EMBL" id="CP040817">
    <property type="protein sequence ID" value="QYM91457.1"/>
    <property type="molecule type" value="Genomic_DNA"/>
</dbReference>
<evidence type="ECO:0000259" key="4">
    <source>
        <dbReference type="PROSITE" id="PS50902"/>
    </source>
</evidence>
<dbReference type="Proteomes" id="UP000500801">
    <property type="component" value="Chromosome"/>
</dbReference>
<dbReference type="InterPro" id="IPR029039">
    <property type="entry name" value="Flavoprotein-like_sf"/>
</dbReference>
<dbReference type="PROSITE" id="PS50902">
    <property type="entry name" value="FLAVODOXIN_LIKE"/>
    <property type="match status" value="1"/>
</dbReference>
<feature type="domain" description="Flavodoxin-like" evidence="4">
    <location>
        <begin position="4"/>
        <end position="176"/>
    </location>
</feature>
<keyword evidence="8" id="KW-1185">Reference proteome</keyword>
<dbReference type="AlphaFoldDB" id="A0AAE6Z028"/>
<dbReference type="InterPro" id="IPR008254">
    <property type="entry name" value="Flavodoxin/NO_synth"/>
</dbReference>
<dbReference type="Pfam" id="PF12724">
    <property type="entry name" value="Flavodoxin_5"/>
    <property type="match status" value="1"/>
</dbReference>
<dbReference type="PANTHER" id="PTHR30546">
    <property type="entry name" value="FLAVODOXIN-RELATED PROTEIN WRBA-RELATED"/>
    <property type="match status" value="1"/>
</dbReference>
<accession>A0AAE6Z028</accession>
<dbReference type="Proteomes" id="UP000824976">
    <property type="component" value="Chromosome"/>
</dbReference>
<protein>
    <submittedName>
        <fullName evidence="5">Flavodoxin family protein</fullName>
    </submittedName>
</protein>
<comment type="cofactor">
    <cofactor evidence="1">
        <name>FMN</name>
        <dbReference type="ChEBI" id="CHEBI:58210"/>
    </cofactor>
</comment>
<keyword evidence="2" id="KW-0285">Flavoprotein</keyword>
<evidence type="ECO:0000313" key="5">
    <source>
        <dbReference type="EMBL" id="QIZ51599.1"/>
    </source>
</evidence>
<organism evidence="5 7">
    <name type="scientific">Dickeya zeae</name>
    <dbReference type="NCBI Taxonomy" id="204042"/>
    <lineage>
        <taxon>Bacteria</taxon>
        <taxon>Pseudomonadati</taxon>
        <taxon>Pseudomonadota</taxon>
        <taxon>Gammaproteobacteria</taxon>
        <taxon>Enterobacterales</taxon>
        <taxon>Pectobacteriaceae</taxon>
        <taxon>Dickeya</taxon>
    </lineage>
</organism>
<dbReference type="GO" id="GO:0016020">
    <property type="term" value="C:membrane"/>
    <property type="evidence" value="ECO:0007669"/>
    <property type="project" value="TreeGrafter"/>
</dbReference>
<dbReference type="InterPro" id="IPR026816">
    <property type="entry name" value="Flavodoxin_dom"/>
</dbReference>
<dbReference type="EMBL" id="CP033622">
    <property type="protein sequence ID" value="QIZ51599.1"/>
    <property type="molecule type" value="Genomic_DNA"/>
</dbReference>
<dbReference type="RefSeq" id="WP_168362818.1">
    <property type="nucleotide sequence ID" value="NZ_CP033622.1"/>
</dbReference>
<keyword evidence="3" id="KW-0288">FMN</keyword>
<dbReference type="PROSITE" id="PS00201">
    <property type="entry name" value="FLAVODOXIN"/>
    <property type="match status" value="1"/>
</dbReference>
<sequence length="184" mass="19374">MSKLAVVYYSGYGHTKHIAELVAESAQASLIAIDSNGDITDADWETLNAANGIIFGAPTYMGNVPWQFKKFADASSKIWFTRGWQDKVFGGFANSASLNGDKQVTLIYLQTLAAQHGGIWVSLGQAPANTLASTRNDANNLGGSAGALIQSPSDAGADAIPAGDLETAKLYGARVAEITRRLHG</sequence>
<dbReference type="GO" id="GO:0009055">
    <property type="term" value="F:electron transfer activity"/>
    <property type="evidence" value="ECO:0007669"/>
    <property type="project" value="InterPro"/>
</dbReference>
<evidence type="ECO:0000256" key="1">
    <source>
        <dbReference type="ARBA" id="ARBA00001917"/>
    </source>
</evidence>
<reference evidence="5 7" key="1">
    <citation type="submission" date="2018-11" db="EMBL/GenBank/DDBJ databases">
        <title>Complete genome sequence of Dickeya zeae strain CE1 infecting Canna edulis Ker-Gawl. in China.</title>
        <authorList>
            <person name="Zhang J."/>
            <person name="Lin B."/>
            <person name="Shen H."/>
            <person name="Jiang S."/>
            <person name="Pu X."/>
            <person name="Sun D."/>
        </authorList>
    </citation>
    <scope>NUCLEOTIDE SEQUENCE [LARGE SCALE GENOMIC DNA]</scope>
    <source>
        <strain evidence="5 7">CE1</strain>
    </source>
</reference>
<evidence type="ECO:0000256" key="3">
    <source>
        <dbReference type="ARBA" id="ARBA00022643"/>
    </source>
</evidence>
<dbReference type="SUPFAM" id="SSF52218">
    <property type="entry name" value="Flavoproteins"/>
    <property type="match status" value="1"/>
</dbReference>
<evidence type="ECO:0000313" key="7">
    <source>
        <dbReference type="Proteomes" id="UP000500801"/>
    </source>
</evidence>
<evidence type="ECO:0000313" key="6">
    <source>
        <dbReference type="EMBL" id="QYM91457.1"/>
    </source>
</evidence>
<dbReference type="Gene3D" id="3.40.50.360">
    <property type="match status" value="1"/>
</dbReference>
<proteinExistence type="predicted"/>
<name>A0AAE6Z028_9GAMM</name>
<gene>
    <name evidence="5" type="ORF">DWG24_12885</name>
    <name evidence="6" type="ORF">FGI21_05945</name>
</gene>
<dbReference type="InterPro" id="IPR001226">
    <property type="entry name" value="Flavodoxin_CS"/>
</dbReference>